<evidence type="ECO:0000313" key="2">
    <source>
        <dbReference type="Proteomes" id="UP000830115"/>
    </source>
</evidence>
<evidence type="ECO:0000313" key="1">
    <source>
        <dbReference type="EMBL" id="UQA92577.1"/>
    </source>
</evidence>
<name>A0ABY4M488_9ACTN</name>
<reference evidence="1" key="1">
    <citation type="submission" date="2021-10" db="EMBL/GenBank/DDBJ databases">
        <title>Streptomyces nigrumlapis sp.nov.,an antimicrobial producing actinobacterium isolated from Black Gobi rocks.</title>
        <authorList>
            <person name="Wen Y."/>
            <person name="Zhang W."/>
            <person name="Liu X.G."/>
        </authorList>
    </citation>
    <scope>NUCLEOTIDE SEQUENCE</scope>
    <source>
        <strain evidence="1">ST13-2-2</strain>
    </source>
</reference>
<sequence>MDSAAEQRDEWGGNLLTVNATALSSSTTAEDLRALLGEPSDIHVDGRFRSLEYWPDIFGFLLVATWHGQRFLSLEANYQERESGTRTMPPLVEWLVRTPATLPECRTQLRKYGVPVEETPPDDEGWVLLDVQSQGKEDPEIQFKFDDGHLYSIYLSWVLTEG</sequence>
<keyword evidence="2" id="KW-1185">Reference proteome</keyword>
<organism evidence="1 2">
    <name type="scientific">Streptomyces halobius</name>
    <dbReference type="NCBI Taxonomy" id="2879846"/>
    <lineage>
        <taxon>Bacteria</taxon>
        <taxon>Bacillati</taxon>
        <taxon>Actinomycetota</taxon>
        <taxon>Actinomycetes</taxon>
        <taxon>Kitasatosporales</taxon>
        <taxon>Streptomycetaceae</taxon>
        <taxon>Streptomyces</taxon>
    </lineage>
</organism>
<dbReference type="Proteomes" id="UP000830115">
    <property type="component" value="Chromosome"/>
</dbReference>
<dbReference type="EMBL" id="CP086322">
    <property type="protein sequence ID" value="UQA92577.1"/>
    <property type="molecule type" value="Genomic_DNA"/>
</dbReference>
<protein>
    <submittedName>
        <fullName evidence="1">Uncharacterized protein</fullName>
    </submittedName>
</protein>
<accession>A0ABY4M488</accession>
<gene>
    <name evidence="1" type="ORF">K9S39_12745</name>
</gene>
<dbReference type="RefSeq" id="WP_248863443.1">
    <property type="nucleotide sequence ID" value="NZ_CP086322.1"/>
</dbReference>
<proteinExistence type="predicted"/>